<sequence>MDQLWYTWSTVGLGSVTGHRVRAASHELADLHGDWYREIERHLQYELPDGINPYDMTTESAPHSLAYINTERGLIMLHRAYAGEDAYGRAGAFFVHVLANLKDSSSSAAINSWGSSFWKMGDDLPPDQLDLPQVFELPVGSLNAATIAHQSDSQRQLYRQNLTFLIEAYLSLNDWQNIYIETYAEEGVHEAAERNTELIWGLLHCLPPGLTKSVTFCTYEAHVEHSPARIVGTCYSSLDALQRAQPLDGPTLKWAYGRDGNSLLFDPVIPPLADMPAAAPENNQQANSEHQQLRQQYARYAVVRLLSGSDKDLKELEALFSLSQDWQVKDRVTFLLAYKLFSASKLTAEDMQMVFDPERAVSLLIPETVRAAVLQFMVIHHPQWWFTVGQTSWEELYQQSYTTPGLAQTLADFATYIKYAIVTDLIGGNPKRANVYLPLLTTIAPPQQYKELWKSLLIELTPRLTSNQQLYPYQLFESAFYLGLLGNCSYVSDIPEDILRSWLRIPWENVSVLCQQNISPAWKARAIAWLILGDQGQFPQDLVKIVMSVQKDYEAALQYIVFSEKAAPALSNLIMLINGFGYQYGASAVSQLLFTCCLSAREIERLFRETRLKWSEIDVIFLQHWEFLLLVASDVPIVLQCTERFFSNLSDVSVLKQPGTVSLLKTVSKKMTMPSSLTEAVQDWSLIRETMQTSNNNNARLLVRSETNLNRLVLAIQKRSLQKDSYYRTMLFRYLINGIERAEDLERCKKHLSPTFFSPQHGRMAFIRELDLLAGEIYQSHMNPGLLLPYIYQTILDAWDYPKKKKEDVIPALLGSLLQNADKKTFDFIDRHNRWPDEVEKEWKYYSEDLRPGSLLGFIPFRWGSSKKNETAQQPAISSNVTVPASNGHAPVPAQGLSLQHQQLPNTYQPTTTAAGQTPLQSIAHNYTSMDNDKHVSPVRASNDDISVSAVYGQEGHTTVKALSSFDANIIAWFQERGISFQEFQRMEELKGFYFLYRKSFYKPSAGKFYRDLQMLENTRIGYHSDKNHTIKYSIKTIVYDPYITQLLLEYQPDISADLEQKSIKIIDKVSGVKDFAKYIEKKYSLQDLKEVILYFLRARALEMSLLSSNQQDSLEYWISRQQFEPIKFNQSLIDDYKKKRNI</sequence>
<feature type="domain" description="GTPase-associated protein 1 N-terminal" evidence="1">
    <location>
        <begin position="2"/>
        <end position="134"/>
    </location>
</feature>
<dbReference type="EMBL" id="BIFT01000002">
    <property type="protein sequence ID" value="GCE31234.1"/>
    <property type="molecule type" value="Genomic_DNA"/>
</dbReference>
<reference evidence="3" key="1">
    <citation type="submission" date="2018-12" db="EMBL/GenBank/DDBJ databases">
        <title>Tengunoibacter tsumagoiensis gen. nov., sp. nov., Dictyobacter kobayashii sp. nov., D. alpinus sp. nov., and D. joshuensis sp. nov. and description of Dictyobacteraceae fam. nov. within the order Ktedonobacterales isolated from Tengu-no-mugimeshi.</title>
        <authorList>
            <person name="Wang C.M."/>
            <person name="Zheng Y."/>
            <person name="Sakai Y."/>
            <person name="Toyoda A."/>
            <person name="Minakuchi Y."/>
            <person name="Abe K."/>
            <person name="Yokota A."/>
            <person name="Yabe S."/>
        </authorList>
    </citation>
    <scope>NUCLEOTIDE SEQUENCE [LARGE SCALE GENOMIC DNA]</scope>
    <source>
        <strain evidence="3">Uno16</strain>
    </source>
</reference>
<gene>
    <name evidence="2" type="ORF">KDA_67180</name>
</gene>
<dbReference type="RefSeq" id="WP_246039305.1">
    <property type="nucleotide sequence ID" value="NZ_BIFT01000002.1"/>
</dbReference>
<protein>
    <recommendedName>
        <fullName evidence="1">GTPase-associated protein 1 N-terminal domain-containing protein</fullName>
    </recommendedName>
</protein>
<proteinExistence type="predicted"/>
<evidence type="ECO:0000259" key="1">
    <source>
        <dbReference type="Pfam" id="PF20013"/>
    </source>
</evidence>
<accession>A0A402BIL1</accession>
<dbReference type="Pfam" id="PF20013">
    <property type="entry name" value="GAP1-N2"/>
    <property type="match status" value="1"/>
</dbReference>
<comment type="caution">
    <text evidence="2">The sequence shown here is derived from an EMBL/GenBank/DDBJ whole genome shotgun (WGS) entry which is preliminary data.</text>
</comment>
<dbReference type="Proteomes" id="UP000287171">
    <property type="component" value="Unassembled WGS sequence"/>
</dbReference>
<evidence type="ECO:0000313" key="2">
    <source>
        <dbReference type="EMBL" id="GCE31234.1"/>
    </source>
</evidence>
<dbReference type="InterPro" id="IPR045402">
    <property type="entry name" value="GAP1-N2"/>
</dbReference>
<dbReference type="AlphaFoldDB" id="A0A402BIL1"/>
<name>A0A402BIL1_9CHLR</name>
<evidence type="ECO:0000313" key="3">
    <source>
        <dbReference type="Proteomes" id="UP000287171"/>
    </source>
</evidence>
<organism evidence="2 3">
    <name type="scientific">Dictyobacter alpinus</name>
    <dbReference type="NCBI Taxonomy" id="2014873"/>
    <lineage>
        <taxon>Bacteria</taxon>
        <taxon>Bacillati</taxon>
        <taxon>Chloroflexota</taxon>
        <taxon>Ktedonobacteria</taxon>
        <taxon>Ktedonobacterales</taxon>
        <taxon>Dictyobacteraceae</taxon>
        <taxon>Dictyobacter</taxon>
    </lineage>
</organism>
<keyword evidence="3" id="KW-1185">Reference proteome</keyword>